<proteinExistence type="predicted"/>
<feature type="region of interest" description="Disordered" evidence="1">
    <location>
        <begin position="51"/>
        <end position="73"/>
    </location>
</feature>
<feature type="non-terminal residue" evidence="2">
    <location>
        <position position="1"/>
    </location>
</feature>
<name>A0A699XQ00_TANCI</name>
<evidence type="ECO:0000256" key="1">
    <source>
        <dbReference type="SAM" id="MobiDB-lite"/>
    </source>
</evidence>
<comment type="caution">
    <text evidence="2">The sequence shown here is derived from an EMBL/GenBank/DDBJ whole genome shotgun (WGS) entry which is preliminary data.</text>
</comment>
<dbReference type="AlphaFoldDB" id="A0A699XQ00"/>
<protein>
    <submittedName>
        <fullName evidence="2">Uncharacterized protein</fullName>
    </submittedName>
</protein>
<sequence length="73" mass="6451">GSLTDVGSLTGVSCTIVEGPGVEEDVCVGGTSGGGGGGGTSFAAAAPAAAASAPSPPAGTTNMGANRGICGPS</sequence>
<gene>
    <name evidence="2" type="ORF">Tci_931925</name>
</gene>
<feature type="compositionally biased region" description="Low complexity" evidence="1">
    <location>
        <begin position="51"/>
        <end position="61"/>
    </location>
</feature>
<organism evidence="2">
    <name type="scientific">Tanacetum cinerariifolium</name>
    <name type="common">Dalmatian daisy</name>
    <name type="synonym">Chrysanthemum cinerariifolium</name>
    <dbReference type="NCBI Taxonomy" id="118510"/>
    <lineage>
        <taxon>Eukaryota</taxon>
        <taxon>Viridiplantae</taxon>
        <taxon>Streptophyta</taxon>
        <taxon>Embryophyta</taxon>
        <taxon>Tracheophyta</taxon>
        <taxon>Spermatophyta</taxon>
        <taxon>Magnoliopsida</taxon>
        <taxon>eudicotyledons</taxon>
        <taxon>Gunneridae</taxon>
        <taxon>Pentapetalae</taxon>
        <taxon>asterids</taxon>
        <taxon>campanulids</taxon>
        <taxon>Asterales</taxon>
        <taxon>Asteraceae</taxon>
        <taxon>Asteroideae</taxon>
        <taxon>Anthemideae</taxon>
        <taxon>Anthemidinae</taxon>
        <taxon>Tanacetum</taxon>
    </lineage>
</organism>
<dbReference type="EMBL" id="BKCJ011871535">
    <property type="protein sequence ID" value="GFD59956.1"/>
    <property type="molecule type" value="Genomic_DNA"/>
</dbReference>
<accession>A0A699XQ00</accession>
<reference evidence="2" key="1">
    <citation type="journal article" date="2019" name="Sci. Rep.">
        <title>Draft genome of Tanacetum cinerariifolium, the natural source of mosquito coil.</title>
        <authorList>
            <person name="Yamashiro T."/>
            <person name="Shiraishi A."/>
            <person name="Satake H."/>
            <person name="Nakayama K."/>
        </authorList>
    </citation>
    <scope>NUCLEOTIDE SEQUENCE</scope>
</reference>
<evidence type="ECO:0000313" key="2">
    <source>
        <dbReference type="EMBL" id="GFD59956.1"/>
    </source>
</evidence>